<evidence type="ECO:0000313" key="12">
    <source>
        <dbReference type="EMBL" id="VBB68980.1"/>
    </source>
</evidence>
<evidence type="ECO:0000256" key="2">
    <source>
        <dbReference type="ARBA" id="ARBA00008531"/>
    </source>
</evidence>
<dbReference type="PROSITE" id="PS00300">
    <property type="entry name" value="SRP54"/>
    <property type="match status" value="1"/>
</dbReference>
<dbReference type="SMART" id="SM00962">
    <property type="entry name" value="SRP54"/>
    <property type="match status" value="1"/>
</dbReference>
<dbReference type="AlphaFoldDB" id="A0A484H6E4"/>
<evidence type="ECO:0000256" key="6">
    <source>
        <dbReference type="ARBA" id="ARBA00022801"/>
    </source>
</evidence>
<evidence type="ECO:0000256" key="5">
    <source>
        <dbReference type="ARBA" id="ARBA00022741"/>
    </source>
</evidence>
<evidence type="ECO:0000256" key="9">
    <source>
        <dbReference type="ARBA" id="ARBA00023170"/>
    </source>
</evidence>
<evidence type="ECO:0000259" key="11">
    <source>
        <dbReference type="PROSITE" id="PS00300"/>
    </source>
</evidence>
<dbReference type="FunFam" id="3.40.50.300:FF:000053">
    <property type="entry name" value="Signal recognition particle receptor FtsY"/>
    <property type="match status" value="1"/>
</dbReference>
<comment type="similarity">
    <text evidence="2">Belongs to the GTP-binding SRP family.</text>
</comment>
<dbReference type="GO" id="GO:0003924">
    <property type="term" value="F:GTPase activity"/>
    <property type="evidence" value="ECO:0007669"/>
    <property type="project" value="TreeGrafter"/>
</dbReference>
<keyword evidence="4" id="KW-0963">Cytoplasm</keyword>
<evidence type="ECO:0000256" key="4">
    <source>
        <dbReference type="ARBA" id="ARBA00022490"/>
    </source>
</evidence>
<dbReference type="Gene3D" id="1.20.120.140">
    <property type="entry name" value="Signal recognition particle SRP54, nucleotide-binding domain"/>
    <property type="match status" value="1"/>
</dbReference>
<gene>
    <name evidence="12" type="ORF">RIEGSTA812A_PEG_453</name>
</gene>
<dbReference type="HAMAP" id="MF_00920">
    <property type="entry name" value="FtsY"/>
    <property type="match status" value="1"/>
</dbReference>
<dbReference type="GO" id="GO:0006614">
    <property type="term" value="P:SRP-dependent cotranslational protein targeting to membrane"/>
    <property type="evidence" value="ECO:0007669"/>
    <property type="project" value="InterPro"/>
</dbReference>
<feature type="region of interest" description="Disordered" evidence="10">
    <location>
        <begin position="25"/>
        <end position="64"/>
    </location>
</feature>
<keyword evidence="3" id="KW-1003">Cell membrane</keyword>
<dbReference type="NCBIfam" id="TIGR00064">
    <property type="entry name" value="ftsY"/>
    <property type="match status" value="1"/>
</dbReference>
<accession>A0A484H6E4</accession>
<reference evidence="12" key="1">
    <citation type="submission" date="2018-10" db="EMBL/GenBank/DDBJ databases">
        <authorList>
            <person name="Gruber-Vodicka H."/>
            <person name="Jaeckle O."/>
        </authorList>
    </citation>
    <scope>NUCLEOTIDE SEQUENCE</scope>
</reference>
<dbReference type="InterPro" id="IPR003593">
    <property type="entry name" value="AAA+_ATPase"/>
</dbReference>
<dbReference type="SMART" id="SM00963">
    <property type="entry name" value="SRP54_N"/>
    <property type="match status" value="1"/>
</dbReference>
<evidence type="ECO:0000256" key="1">
    <source>
        <dbReference type="ARBA" id="ARBA00004413"/>
    </source>
</evidence>
<dbReference type="PANTHER" id="PTHR43134:SF1">
    <property type="entry name" value="SIGNAL RECOGNITION PARTICLE RECEPTOR SUBUNIT ALPHA"/>
    <property type="match status" value="1"/>
</dbReference>
<name>A0A484H6E4_9ZZZZ</name>
<dbReference type="InterPro" id="IPR036225">
    <property type="entry name" value="SRP/SRP_N"/>
</dbReference>
<dbReference type="Pfam" id="PF02881">
    <property type="entry name" value="SRP54_N"/>
    <property type="match status" value="1"/>
</dbReference>
<keyword evidence="7" id="KW-0342">GTP-binding</keyword>
<organism evidence="12">
    <name type="scientific">invertebrate metagenome</name>
    <dbReference type="NCBI Taxonomy" id="1711999"/>
    <lineage>
        <taxon>unclassified sequences</taxon>
        <taxon>metagenomes</taxon>
        <taxon>organismal metagenomes</taxon>
    </lineage>
</organism>
<dbReference type="EMBL" id="LR026963">
    <property type="protein sequence ID" value="VBB68980.1"/>
    <property type="molecule type" value="Genomic_DNA"/>
</dbReference>
<evidence type="ECO:0000256" key="3">
    <source>
        <dbReference type="ARBA" id="ARBA00022475"/>
    </source>
</evidence>
<dbReference type="GO" id="GO:0005047">
    <property type="term" value="F:signal recognition particle binding"/>
    <property type="evidence" value="ECO:0007669"/>
    <property type="project" value="TreeGrafter"/>
</dbReference>
<keyword evidence="5" id="KW-0547">Nucleotide-binding</keyword>
<keyword evidence="8" id="KW-0472">Membrane</keyword>
<dbReference type="Pfam" id="PF00448">
    <property type="entry name" value="SRP54"/>
    <property type="match status" value="1"/>
</dbReference>
<evidence type="ECO:0000256" key="8">
    <source>
        <dbReference type="ARBA" id="ARBA00023136"/>
    </source>
</evidence>
<feature type="region of interest" description="Disordered" evidence="10">
    <location>
        <begin position="94"/>
        <end position="128"/>
    </location>
</feature>
<protein>
    <submittedName>
        <fullName evidence="12">Signal recognition particle receptor protein FtsY (=alpha subunit) (TC 3.A.5.1.1)</fullName>
    </submittedName>
</protein>
<feature type="compositionally biased region" description="Low complexity" evidence="10">
    <location>
        <begin position="45"/>
        <end position="64"/>
    </location>
</feature>
<dbReference type="InterPro" id="IPR004390">
    <property type="entry name" value="SR_rcpt_FtsY"/>
</dbReference>
<keyword evidence="9 12" id="KW-0675">Receptor</keyword>
<dbReference type="SMART" id="SM00382">
    <property type="entry name" value="AAA"/>
    <property type="match status" value="1"/>
</dbReference>
<dbReference type="InterPro" id="IPR042101">
    <property type="entry name" value="SRP54_N_sf"/>
</dbReference>
<dbReference type="GO" id="GO:0005886">
    <property type="term" value="C:plasma membrane"/>
    <property type="evidence" value="ECO:0007669"/>
    <property type="project" value="UniProtKB-SubCell"/>
</dbReference>
<evidence type="ECO:0000256" key="10">
    <source>
        <dbReference type="SAM" id="MobiDB-lite"/>
    </source>
</evidence>
<dbReference type="InterPro" id="IPR013822">
    <property type="entry name" value="Signal_recog_particl_SRP54_hlx"/>
</dbReference>
<dbReference type="InterPro" id="IPR027417">
    <property type="entry name" value="P-loop_NTPase"/>
</dbReference>
<keyword evidence="6" id="KW-0378">Hydrolase</keyword>
<dbReference type="Gene3D" id="3.40.50.300">
    <property type="entry name" value="P-loop containing nucleotide triphosphate hydrolases"/>
    <property type="match status" value="1"/>
</dbReference>
<feature type="domain" description="SRP54-type proteins GTP-binding" evidence="11">
    <location>
        <begin position="405"/>
        <end position="418"/>
    </location>
</feature>
<evidence type="ECO:0000256" key="7">
    <source>
        <dbReference type="ARBA" id="ARBA00023134"/>
    </source>
</evidence>
<sequence>MNERPPDPGMAPLKKEGWLSWLRRDRREEQETCQESSQAVDETQVAAAAAESSSPALPLSSPESVLAQASSSVLMEEQTGYLGEIPALPVDSPAVESATSLPGLPPLESHPLAAGGAAATGDSRDEAVPPQSWFQRLKKSLHRSSSRLTQGIVTLFITRRLDSEAIEELEELLIAADLGVNTAASLVAHLATLRFNQEVTAEEIRSALATNIYKILEPVAQPLLIDRAAKPHVILVVGVNGSGKTTTLGKMAHQFHDAGLRVSLAAGDTFRAAAVEQLKVWGERTGCPVVARASGADAAGLAFDALKEAKTRGDDVLLIDTAGRLQNKGHLMAELEKIVRVLRKLEPAAPHTCLLVLDATIGQNAHIQVDVFRRSININSLAVTKLDGTARGGVLVALAEKFKLPVHYVGIGERVEDLRPFSARDFARSLLGFDS</sequence>
<dbReference type="PANTHER" id="PTHR43134">
    <property type="entry name" value="SIGNAL RECOGNITION PARTICLE RECEPTOR SUBUNIT ALPHA"/>
    <property type="match status" value="1"/>
</dbReference>
<dbReference type="GO" id="GO:0005737">
    <property type="term" value="C:cytoplasm"/>
    <property type="evidence" value="ECO:0007669"/>
    <property type="project" value="UniProtKB-ARBA"/>
</dbReference>
<dbReference type="SUPFAM" id="SSF52540">
    <property type="entry name" value="P-loop containing nucleoside triphosphate hydrolases"/>
    <property type="match status" value="1"/>
</dbReference>
<comment type="subcellular location">
    <subcellularLocation>
        <location evidence="1">Cell membrane</location>
        <topology evidence="1">Peripheral membrane protein</topology>
        <orientation evidence="1">Cytoplasmic side</orientation>
    </subcellularLocation>
</comment>
<dbReference type="CDD" id="cd17874">
    <property type="entry name" value="FtsY"/>
    <property type="match status" value="1"/>
</dbReference>
<dbReference type="GO" id="GO:0005525">
    <property type="term" value="F:GTP binding"/>
    <property type="evidence" value="ECO:0007669"/>
    <property type="project" value="UniProtKB-KW"/>
</dbReference>
<dbReference type="SUPFAM" id="SSF47364">
    <property type="entry name" value="Domain of the SRP/SRP receptor G-proteins"/>
    <property type="match status" value="1"/>
</dbReference>
<proteinExistence type="inferred from homology"/>
<dbReference type="InterPro" id="IPR000897">
    <property type="entry name" value="SRP54_GTPase_dom"/>
</dbReference>